<comment type="caution">
    <text evidence="2">The sequence shown here is derived from an EMBL/GenBank/DDBJ whole genome shotgun (WGS) entry which is preliminary data.</text>
</comment>
<feature type="region of interest" description="Disordered" evidence="1">
    <location>
        <begin position="105"/>
        <end position="124"/>
    </location>
</feature>
<reference evidence="2 3" key="1">
    <citation type="journal article" date="2020" name="Nat. Commun.">
        <title>Genome of Tripterygium wilfordii and identification of cytochrome P450 involved in triptolide biosynthesis.</title>
        <authorList>
            <person name="Tu L."/>
            <person name="Su P."/>
            <person name="Zhang Z."/>
            <person name="Gao L."/>
            <person name="Wang J."/>
            <person name="Hu T."/>
            <person name="Zhou J."/>
            <person name="Zhang Y."/>
            <person name="Zhao Y."/>
            <person name="Liu Y."/>
            <person name="Song Y."/>
            <person name="Tong Y."/>
            <person name="Lu Y."/>
            <person name="Yang J."/>
            <person name="Xu C."/>
            <person name="Jia M."/>
            <person name="Peters R.J."/>
            <person name="Huang L."/>
            <person name="Gao W."/>
        </authorList>
    </citation>
    <scope>NUCLEOTIDE SEQUENCE [LARGE SCALE GENOMIC DNA]</scope>
    <source>
        <strain evidence="3">cv. XIE 37</strain>
        <tissue evidence="2">Leaf</tissue>
    </source>
</reference>
<accession>A0A7J7CG01</accession>
<protein>
    <submittedName>
        <fullName evidence="2">Uncharacterized protein</fullName>
    </submittedName>
</protein>
<gene>
    <name evidence="2" type="ORF">HS088_TW17G00448</name>
</gene>
<proteinExistence type="predicted"/>
<dbReference type="InParanoid" id="A0A7J7CG01"/>
<dbReference type="EMBL" id="JAAARO010000017">
    <property type="protein sequence ID" value="KAF5732915.1"/>
    <property type="molecule type" value="Genomic_DNA"/>
</dbReference>
<dbReference type="AlphaFoldDB" id="A0A7J7CG01"/>
<feature type="compositionally biased region" description="Basic and acidic residues" evidence="1">
    <location>
        <begin position="46"/>
        <end position="56"/>
    </location>
</feature>
<organism evidence="2 3">
    <name type="scientific">Tripterygium wilfordii</name>
    <name type="common">Thunder God vine</name>
    <dbReference type="NCBI Taxonomy" id="458696"/>
    <lineage>
        <taxon>Eukaryota</taxon>
        <taxon>Viridiplantae</taxon>
        <taxon>Streptophyta</taxon>
        <taxon>Embryophyta</taxon>
        <taxon>Tracheophyta</taxon>
        <taxon>Spermatophyta</taxon>
        <taxon>Magnoliopsida</taxon>
        <taxon>eudicotyledons</taxon>
        <taxon>Gunneridae</taxon>
        <taxon>Pentapetalae</taxon>
        <taxon>rosids</taxon>
        <taxon>fabids</taxon>
        <taxon>Celastrales</taxon>
        <taxon>Celastraceae</taxon>
        <taxon>Tripterygium</taxon>
    </lineage>
</organism>
<name>A0A7J7CG01_TRIWF</name>
<evidence type="ECO:0000313" key="3">
    <source>
        <dbReference type="Proteomes" id="UP000593562"/>
    </source>
</evidence>
<keyword evidence="3" id="KW-1185">Reference proteome</keyword>
<dbReference type="Proteomes" id="UP000593562">
    <property type="component" value="Unassembled WGS sequence"/>
</dbReference>
<feature type="region of interest" description="Disordered" evidence="1">
    <location>
        <begin position="1"/>
        <end position="75"/>
    </location>
</feature>
<evidence type="ECO:0000313" key="2">
    <source>
        <dbReference type="EMBL" id="KAF5732915.1"/>
    </source>
</evidence>
<evidence type="ECO:0000256" key="1">
    <source>
        <dbReference type="SAM" id="MobiDB-lite"/>
    </source>
</evidence>
<sequence>MSLGSTAPLIPSLNHQDPSRDTAAADSPQPFVRNRHSAGPGWGRTGEGRRAGESDHFLGGNGASSLEEGNTRDVVEDDDRIVDWYRHSKLGLPLMDRKIEDEKDRMAGTVDTGNSPKSNPWLLF</sequence>